<feature type="compositionally biased region" description="Basic and acidic residues" evidence="1">
    <location>
        <begin position="70"/>
        <end position="79"/>
    </location>
</feature>
<reference evidence="4" key="1">
    <citation type="submission" date="2016-08" db="EMBL/GenBank/DDBJ databases">
        <authorList>
            <person name="Varghese N."/>
            <person name="Submissions Spin"/>
        </authorList>
    </citation>
    <scope>NUCLEOTIDE SEQUENCE [LARGE SCALE GENOMIC DNA]</scope>
    <source>
        <strain evidence="4">REICA_142</strain>
    </source>
</reference>
<accession>A0A1C4AKU3</accession>
<keyword evidence="4" id="KW-1185">Reference proteome</keyword>
<evidence type="ECO:0000259" key="2">
    <source>
        <dbReference type="Pfam" id="PF13683"/>
    </source>
</evidence>
<organism evidence="3 4">
    <name type="scientific">Kosakonia oryziphila</name>
    <dbReference type="NCBI Taxonomy" id="1005667"/>
    <lineage>
        <taxon>Bacteria</taxon>
        <taxon>Pseudomonadati</taxon>
        <taxon>Pseudomonadota</taxon>
        <taxon>Gammaproteobacteria</taxon>
        <taxon>Enterobacterales</taxon>
        <taxon>Enterobacteriaceae</taxon>
        <taxon>Kosakonia</taxon>
    </lineage>
</organism>
<dbReference type="SUPFAM" id="SSF53098">
    <property type="entry name" value="Ribonuclease H-like"/>
    <property type="match status" value="1"/>
</dbReference>
<evidence type="ECO:0000313" key="3">
    <source>
        <dbReference type="EMBL" id="SCB95173.1"/>
    </source>
</evidence>
<sequence length="102" mass="12169">SLFRTLKYVPQWPTSGFGTLDESREWVEDFMQWYNETHRHSGIRYVTPGQRHRGEDGVLLKNRDEVYKKAKAQRPERWSGRTRNWHPAGKVMLNPEREKQAA</sequence>
<evidence type="ECO:0000256" key="1">
    <source>
        <dbReference type="SAM" id="MobiDB-lite"/>
    </source>
</evidence>
<feature type="domain" description="Integrase catalytic" evidence="2">
    <location>
        <begin position="2"/>
        <end position="48"/>
    </location>
</feature>
<dbReference type="InterPro" id="IPR012337">
    <property type="entry name" value="RNaseH-like_sf"/>
</dbReference>
<dbReference type="RefSeq" id="WP_139109725.1">
    <property type="nucleotide sequence ID" value="NZ_FMBC01000005.1"/>
</dbReference>
<dbReference type="GO" id="GO:0015074">
    <property type="term" value="P:DNA integration"/>
    <property type="evidence" value="ECO:0007669"/>
    <property type="project" value="InterPro"/>
</dbReference>
<gene>
    <name evidence="3" type="ORF">GA0061070_10051</name>
</gene>
<feature type="region of interest" description="Disordered" evidence="1">
    <location>
        <begin position="70"/>
        <end position="102"/>
    </location>
</feature>
<dbReference type="Pfam" id="PF13683">
    <property type="entry name" value="rve_3"/>
    <property type="match status" value="1"/>
</dbReference>
<proteinExistence type="predicted"/>
<evidence type="ECO:0000313" key="4">
    <source>
        <dbReference type="Proteomes" id="UP000198515"/>
    </source>
</evidence>
<dbReference type="InterPro" id="IPR001584">
    <property type="entry name" value="Integrase_cat-core"/>
</dbReference>
<feature type="non-terminal residue" evidence="3">
    <location>
        <position position="1"/>
    </location>
</feature>
<dbReference type="EMBL" id="FMBC01000005">
    <property type="protein sequence ID" value="SCB95173.1"/>
    <property type="molecule type" value="Genomic_DNA"/>
</dbReference>
<dbReference type="OrthoDB" id="9813126at2"/>
<name>A0A1C4AKU3_9ENTR</name>
<dbReference type="Proteomes" id="UP000198515">
    <property type="component" value="Unassembled WGS sequence"/>
</dbReference>
<dbReference type="AlphaFoldDB" id="A0A1C4AKU3"/>
<protein>
    <submittedName>
        <fullName evidence="3">Integrase core domain-containing protein</fullName>
    </submittedName>
</protein>